<protein>
    <submittedName>
        <fullName evidence="3">Nuclear transport factor 2 family protein</fullName>
    </submittedName>
</protein>
<name>A0A3R9DHI2_9PSEU</name>
<dbReference type="EMBL" id="RSEC01000058">
    <property type="protein sequence ID" value="RSD14375.1"/>
    <property type="molecule type" value="Genomic_DNA"/>
</dbReference>
<feature type="domain" description="SnoaL-like" evidence="2">
    <location>
        <begin position="2"/>
        <end position="67"/>
    </location>
</feature>
<evidence type="ECO:0000313" key="4">
    <source>
        <dbReference type="Proteomes" id="UP000267081"/>
    </source>
</evidence>
<feature type="region of interest" description="Disordered" evidence="1">
    <location>
        <begin position="143"/>
        <end position="167"/>
    </location>
</feature>
<dbReference type="Gene3D" id="3.10.450.50">
    <property type="match status" value="1"/>
</dbReference>
<dbReference type="OrthoDB" id="6657864at2"/>
<dbReference type="InterPro" id="IPR037401">
    <property type="entry name" value="SnoaL-like"/>
</dbReference>
<gene>
    <name evidence="3" type="ORF">EIY87_31490</name>
</gene>
<evidence type="ECO:0000256" key="1">
    <source>
        <dbReference type="SAM" id="MobiDB-lite"/>
    </source>
</evidence>
<reference evidence="3 4" key="1">
    <citation type="submission" date="2018-12" db="EMBL/GenBank/DDBJ databases">
        <title>Amycolatopsis eburnea sp. nov. actinomycete associate with arbuscular mycorrhiza fungal spore.</title>
        <authorList>
            <person name="Lumyong S."/>
            <person name="Chaiya L."/>
        </authorList>
    </citation>
    <scope>NUCLEOTIDE SEQUENCE [LARGE SCALE GENOMIC DNA]</scope>
    <source>
        <strain evidence="3 4">GLM-1</strain>
    </source>
</reference>
<dbReference type="SUPFAM" id="SSF54427">
    <property type="entry name" value="NTF2-like"/>
    <property type="match status" value="1"/>
</dbReference>
<dbReference type="Pfam" id="PF12680">
    <property type="entry name" value="SnoaL_2"/>
    <property type="match status" value="1"/>
</dbReference>
<dbReference type="Proteomes" id="UP000267081">
    <property type="component" value="Unassembled WGS sequence"/>
</dbReference>
<evidence type="ECO:0000259" key="2">
    <source>
        <dbReference type="Pfam" id="PF12680"/>
    </source>
</evidence>
<evidence type="ECO:0000313" key="3">
    <source>
        <dbReference type="EMBL" id="RSD14375.1"/>
    </source>
</evidence>
<keyword evidence="4" id="KW-1185">Reference proteome</keyword>
<dbReference type="AlphaFoldDB" id="A0A3R9DHI2"/>
<sequence length="167" mass="18862">MVGRKAIAHFLAEDFTRLFVRDVEVTFHGLHADGDRVIVEETMTSILANGNHYANDYCLVFELRDGLRSSRPAADLHQLSRIALRHRQLQLAATGEFQLATNPRVGDIRARRRHVDRRRRFRLRVIGRGRMFRTRHSLIARTEVSGTAGAGEGTQGASSFRRGGEEA</sequence>
<accession>A0A3R9DHI2</accession>
<organism evidence="3 4">
    <name type="scientific">Amycolatopsis eburnea</name>
    <dbReference type="NCBI Taxonomy" id="2267691"/>
    <lineage>
        <taxon>Bacteria</taxon>
        <taxon>Bacillati</taxon>
        <taxon>Actinomycetota</taxon>
        <taxon>Actinomycetes</taxon>
        <taxon>Pseudonocardiales</taxon>
        <taxon>Pseudonocardiaceae</taxon>
        <taxon>Amycolatopsis</taxon>
    </lineage>
</organism>
<proteinExistence type="predicted"/>
<comment type="caution">
    <text evidence="3">The sequence shown here is derived from an EMBL/GenBank/DDBJ whole genome shotgun (WGS) entry which is preliminary data.</text>
</comment>
<dbReference type="InterPro" id="IPR032710">
    <property type="entry name" value="NTF2-like_dom_sf"/>
</dbReference>